<evidence type="ECO:0000259" key="1">
    <source>
        <dbReference type="Pfam" id="PF01208"/>
    </source>
</evidence>
<dbReference type="Gene3D" id="3.20.20.210">
    <property type="match status" value="1"/>
</dbReference>
<dbReference type="PANTHER" id="PTHR47099">
    <property type="entry name" value="METHYLCOBAMIDE:COM METHYLTRANSFERASE MTBA"/>
    <property type="match status" value="1"/>
</dbReference>
<evidence type="ECO:0000313" key="2">
    <source>
        <dbReference type="EMBL" id="AEF83883.1"/>
    </source>
</evidence>
<dbReference type="EMBL" id="CP001843">
    <property type="protein sequence ID" value="AEF83883.1"/>
    <property type="molecule type" value="Genomic_DNA"/>
</dbReference>
<dbReference type="Pfam" id="PF01208">
    <property type="entry name" value="URO-D"/>
    <property type="match status" value="1"/>
</dbReference>
<reference evidence="3" key="1">
    <citation type="submission" date="2009-12" db="EMBL/GenBank/DDBJ databases">
        <title>Complete sequence of Treponema primitia strain ZAS-2.</title>
        <authorList>
            <person name="Tetu S.G."/>
            <person name="Matson E."/>
            <person name="Ren Q."/>
            <person name="Seshadri R."/>
            <person name="Elbourne L."/>
            <person name="Hassan K.A."/>
            <person name="Durkin A."/>
            <person name="Radune D."/>
            <person name="Mohamoud Y."/>
            <person name="Shay R."/>
            <person name="Jin S."/>
            <person name="Zhang X."/>
            <person name="Lucey K."/>
            <person name="Ballor N.R."/>
            <person name="Ottesen E."/>
            <person name="Rosenthal R."/>
            <person name="Allen A."/>
            <person name="Leadbetter J.R."/>
            <person name="Paulsen I.T."/>
        </authorList>
    </citation>
    <scope>NUCLEOTIDE SEQUENCE [LARGE SCALE GENOMIC DNA]</scope>
    <source>
        <strain evidence="3">ATCC BAA-887 / DSM 12427 / ZAS-2</strain>
    </source>
</reference>
<dbReference type="SUPFAM" id="SSF51726">
    <property type="entry name" value="UROD/MetE-like"/>
    <property type="match status" value="1"/>
</dbReference>
<dbReference type="Proteomes" id="UP000009223">
    <property type="component" value="Chromosome"/>
</dbReference>
<organism evidence="2 3">
    <name type="scientific">Treponema primitia (strain ATCC BAA-887 / DSM 12427 / ZAS-2)</name>
    <dbReference type="NCBI Taxonomy" id="545694"/>
    <lineage>
        <taxon>Bacteria</taxon>
        <taxon>Pseudomonadati</taxon>
        <taxon>Spirochaetota</taxon>
        <taxon>Spirochaetia</taxon>
        <taxon>Spirochaetales</taxon>
        <taxon>Treponemataceae</taxon>
        <taxon>Treponema</taxon>
    </lineage>
</organism>
<dbReference type="OrthoDB" id="9780425at2"/>
<gene>
    <name evidence="2" type="ordered locus">TREPR_0756</name>
</gene>
<proteinExistence type="predicted"/>
<evidence type="ECO:0000313" key="3">
    <source>
        <dbReference type="Proteomes" id="UP000009223"/>
    </source>
</evidence>
<protein>
    <submittedName>
        <fullName evidence="2">Uroporphyrinogen decarboxylase</fullName>
    </submittedName>
</protein>
<dbReference type="GO" id="GO:0004853">
    <property type="term" value="F:uroporphyrinogen decarboxylase activity"/>
    <property type="evidence" value="ECO:0007669"/>
    <property type="project" value="InterPro"/>
</dbReference>
<keyword evidence="3" id="KW-1185">Reference proteome</keyword>
<name>F5YJD3_TREPZ</name>
<sequence length="345" mass="38501">MSMSPREVIQAAVNFREPDRIPFFISAHGIIRRQRGMVMEQFYQRPPEEQAGFAVDIIRQYGGDIVLAGLSGTLSVKALGGKVKFRAKGSTDVLEPLITDIAELDKINLDRVKDDFHYQRSLEVSRRIVALMGDEYLVSTLFWGPFTLAGLLIGVEQLMRKCLRDKEAVRALLDFCVELIKVCNEETIGLGMGMGGLAEPTASGDMISRKVFEEFALPYLKKVYDWYRAKKLITTLHICGDITNRLDLIPETGTHVLSLDYKVSMKTAAETLGDKLVIAGNADPVGIIMEGDEEMVRKAYLEIFEQVQGVPYALMGGCSIPGATPLANYEVMRDLAYNTVPHYRH</sequence>
<dbReference type="InterPro" id="IPR052024">
    <property type="entry name" value="Methanogen_methyltrans"/>
</dbReference>
<dbReference type="eggNOG" id="COG0407">
    <property type="taxonomic scope" value="Bacteria"/>
</dbReference>
<dbReference type="InterPro" id="IPR000257">
    <property type="entry name" value="Uroporphyrinogen_deCOase"/>
</dbReference>
<dbReference type="STRING" id="545694.TREPR_0756"/>
<feature type="domain" description="Uroporphyrinogen decarboxylase (URO-D)" evidence="1">
    <location>
        <begin position="6"/>
        <end position="336"/>
    </location>
</feature>
<accession>F5YJD3</accession>
<dbReference type="GO" id="GO:0006779">
    <property type="term" value="P:porphyrin-containing compound biosynthetic process"/>
    <property type="evidence" value="ECO:0007669"/>
    <property type="project" value="InterPro"/>
</dbReference>
<dbReference type="InterPro" id="IPR038071">
    <property type="entry name" value="UROD/MetE-like_sf"/>
</dbReference>
<dbReference type="HOGENOM" id="CLU_040933_2_0_12"/>
<reference evidence="2 3" key="2">
    <citation type="journal article" date="2011" name="ISME J.">
        <title>RNA-seq reveals cooperative metabolic interactions between two termite-gut spirochete species in co-culture.</title>
        <authorList>
            <person name="Rosenthal A.Z."/>
            <person name="Matson E.G."/>
            <person name="Eldar A."/>
            <person name="Leadbetter J.R."/>
        </authorList>
    </citation>
    <scope>NUCLEOTIDE SEQUENCE [LARGE SCALE GENOMIC DNA]</scope>
    <source>
        <strain evidence="3">ATCC BAA-887 / DSM 12427 / ZAS-2</strain>
    </source>
</reference>
<dbReference type="CDD" id="cd03465">
    <property type="entry name" value="URO-D_like"/>
    <property type="match status" value="1"/>
</dbReference>
<dbReference type="PANTHER" id="PTHR47099:SF1">
    <property type="entry name" value="METHYLCOBAMIDE:COM METHYLTRANSFERASE MTBA"/>
    <property type="match status" value="1"/>
</dbReference>
<dbReference type="AlphaFoldDB" id="F5YJD3"/>
<dbReference type="KEGG" id="tpi:TREPR_0756"/>